<keyword evidence="4" id="KW-1185">Reference proteome</keyword>
<dbReference type="RefSeq" id="WP_099324865.1">
    <property type="nucleotide sequence ID" value="NZ_LT934425.1"/>
</dbReference>
<dbReference type="EMBL" id="LT934425">
    <property type="protein sequence ID" value="SOH04133.1"/>
    <property type="molecule type" value="Genomic_DNA"/>
</dbReference>
<feature type="transmembrane region" description="Helical" evidence="1">
    <location>
        <begin position="163"/>
        <end position="186"/>
    </location>
</feature>
<dbReference type="GO" id="GO:0140359">
    <property type="term" value="F:ABC-type transporter activity"/>
    <property type="evidence" value="ECO:0007669"/>
    <property type="project" value="InterPro"/>
</dbReference>
<dbReference type="AlphaFoldDB" id="Q1PZY0"/>
<evidence type="ECO:0000313" key="3">
    <source>
        <dbReference type="EMBL" id="SOH04133.1"/>
    </source>
</evidence>
<evidence type="ECO:0000256" key="1">
    <source>
        <dbReference type="SAM" id="Phobius"/>
    </source>
</evidence>
<organism evidence="2">
    <name type="scientific">Kuenenia stuttgartiensis</name>
    <dbReference type="NCBI Taxonomy" id="174633"/>
    <lineage>
        <taxon>Bacteria</taxon>
        <taxon>Pseudomonadati</taxon>
        <taxon>Planctomycetota</taxon>
        <taxon>Candidatus Brocadiia</taxon>
        <taxon>Candidatus Brocadiales</taxon>
        <taxon>Candidatus Brocadiaceae</taxon>
        <taxon>Candidatus Kuenenia</taxon>
    </lineage>
</organism>
<dbReference type="Proteomes" id="UP000221734">
    <property type="component" value="Chromosome Kuenenia_stuttgartiensis_MBR1"/>
</dbReference>
<reference evidence="2" key="2">
    <citation type="submission" date="2006-01" db="EMBL/GenBank/DDBJ databases">
        <authorList>
            <person name="Genoscope"/>
        </authorList>
    </citation>
    <scope>NUCLEOTIDE SEQUENCE</scope>
</reference>
<keyword evidence="1" id="KW-1133">Transmembrane helix</keyword>
<dbReference type="OrthoDB" id="264591at2"/>
<gene>
    <name evidence="3" type="ORF">KSMBR1_1634</name>
    <name evidence="2" type="ORF">kustd1889</name>
</gene>
<feature type="transmembrane region" description="Helical" evidence="1">
    <location>
        <begin position="206"/>
        <end position="226"/>
    </location>
</feature>
<evidence type="ECO:0000313" key="4">
    <source>
        <dbReference type="Proteomes" id="UP000221734"/>
    </source>
</evidence>
<reference evidence="4" key="4">
    <citation type="submission" date="2017-10" db="EMBL/GenBank/DDBJ databases">
        <authorList>
            <person name="Frank J."/>
        </authorList>
    </citation>
    <scope>NUCLEOTIDE SEQUENCE [LARGE SCALE GENOMIC DNA]</scope>
</reference>
<feature type="transmembrane region" description="Helical" evidence="1">
    <location>
        <begin position="134"/>
        <end position="156"/>
    </location>
</feature>
<feature type="transmembrane region" description="Helical" evidence="1">
    <location>
        <begin position="56"/>
        <end position="76"/>
    </location>
</feature>
<protein>
    <submittedName>
        <fullName evidence="3">ABC-2 family transporter protein</fullName>
    </submittedName>
</protein>
<reference evidence="2" key="1">
    <citation type="journal article" date="2006" name="Nature">
        <title>Deciphering the evolution and metabolism of an anammox bacterium from a community genome.</title>
        <authorList>
            <person name="Strous M."/>
            <person name="Pelletier E."/>
            <person name="Mangenot S."/>
            <person name="Rattei T."/>
            <person name="Lehner A."/>
            <person name="Taylor M.W."/>
            <person name="Horn M."/>
            <person name="Daims H."/>
            <person name="Bartol-Mavel D."/>
            <person name="Wincker P."/>
            <person name="Barbe V."/>
            <person name="Fonknechten N."/>
            <person name="Vallenet D."/>
            <person name="Segurens B."/>
            <person name="Schenowitz-Truong C."/>
            <person name="Medigue C."/>
            <person name="Collingro A."/>
            <person name="Snel B."/>
            <person name="Dutilh B.E."/>
            <person name="OpDenCamp H.J.M."/>
            <person name="vanDerDrift C."/>
            <person name="Cirpus I."/>
            <person name="vanDePas-Schoonen K.T."/>
            <person name="Harhangi H.R."/>
            <person name="vanNiftrik L."/>
            <person name="Schmid M."/>
            <person name="Keltjens J."/>
            <person name="vanDeVossenberg J."/>
            <person name="Kartal B."/>
            <person name="Meier H."/>
            <person name="Frishman D."/>
            <person name="Huynen M.A."/>
            <person name="Mewes H."/>
            <person name="Weissenbach J."/>
            <person name="Jetten M.S.M."/>
            <person name="Wagner M."/>
            <person name="LePaslier D."/>
        </authorList>
    </citation>
    <scope>NUCLEOTIDE SEQUENCE</scope>
</reference>
<dbReference type="KEGG" id="kst:KSMBR1_1634"/>
<accession>Q1PZY0</accession>
<name>Q1PZY0_KUEST</name>
<keyword evidence="1" id="KW-0812">Transmembrane</keyword>
<evidence type="ECO:0000313" key="2">
    <source>
        <dbReference type="EMBL" id="CAJ72634.1"/>
    </source>
</evidence>
<dbReference type="EMBL" id="CT573072">
    <property type="protein sequence ID" value="CAJ72634.1"/>
    <property type="molecule type" value="Genomic_DNA"/>
</dbReference>
<dbReference type="Pfam" id="PF12679">
    <property type="entry name" value="ABC2_membrane_2"/>
    <property type="match status" value="1"/>
</dbReference>
<keyword evidence="1" id="KW-0472">Membrane</keyword>
<feature type="transmembrane region" description="Helical" evidence="1">
    <location>
        <begin position="21"/>
        <end position="44"/>
    </location>
</feature>
<dbReference type="PANTHER" id="PTHR43471">
    <property type="entry name" value="ABC TRANSPORTER PERMEASE"/>
    <property type="match status" value="1"/>
</dbReference>
<sequence length="267" mass="29651">MNGALFCLAINTSRDVFRQPLFYVITGVGMFLTFLSLFFTLFAFGEEIRLMKDMGISTITVCCLVLVSMSAANALSKERESGTILTLLAKPVRSRDVVLGKFFGILIVATVEYLILGAFLVASLSLKNLIDLGVALFPSIIHFVSTTFLPLFYTFLQIEIMCAIAIAGSVYLSVSANLSCCVFVYIVGNLLGLVQNLFNANERHFLWLFAFLYTIFPNLEGVSAISMGYPSEGIDVRYILLMVVYAIAYTTLIIHIAFEMFERKECC</sequence>
<reference evidence="3" key="3">
    <citation type="submission" date="2017-10" db="EMBL/GenBank/DDBJ databases">
        <authorList>
            <person name="Banno H."/>
            <person name="Chua N.-H."/>
        </authorList>
    </citation>
    <scope>NUCLEOTIDE SEQUENCE [LARGE SCALE GENOMIC DNA]</scope>
    <source>
        <strain evidence="3">Kuenenia_mbr1_ru-nijmegen</strain>
    </source>
</reference>
<proteinExistence type="predicted"/>
<feature type="transmembrane region" description="Helical" evidence="1">
    <location>
        <begin position="238"/>
        <end position="258"/>
    </location>
</feature>
<dbReference type="PANTHER" id="PTHR43471:SF10">
    <property type="entry name" value="SLL1107 PROTEIN"/>
    <property type="match status" value="1"/>
</dbReference>
<feature type="transmembrane region" description="Helical" evidence="1">
    <location>
        <begin position="97"/>
        <end position="122"/>
    </location>
</feature>
<dbReference type="GO" id="GO:0005886">
    <property type="term" value="C:plasma membrane"/>
    <property type="evidence" value="ECO:0007669"/>
    <property type="project" value="UniProtKB-SubCell"/>
</dbReference>